<evidence type="ECO:0000256" key="1">
    <source>
        <dbReference type="SAM" id="MobiDB-lite"/>
    </source>
</evidence>
<evidence type="ECO:0000313" key="4">
    <source>
        <dbReference type="Proteomes" id="UP001229421"/>
    </source>
</evidence>
<accession>A0AAD8KIF1</accession>
<feature type="compositionally biased region" description="Basic and acidic residues" evidence="1">
    <location>
        <begin position="139"/>
        <end position="148"/>
    </location>
</feature>
<sequence length="181" mass="20910">MQHVSASGMHGILMVLIDALIFLSCSSVLDFLSASRSGHFSSTQVLYLFRRFQAQHRRFPTLFNIITHLHYKSRSKPNNSEQWRKYWKVVQEVHHRKIWDQDINARDIEVDLLHDSNSSDILLSSNLDDFTPTGLSRGEAIELEHTPAVEDDDTDGDMDDDTDDDIDNELESHVYIYDESD</sequence>
<feature type="transmembrane region" description="Helical" evidence="2">
    <location>
        <begin position="12"/>
        <end position="32"/>
    </location>
</feature>
<evidence type="ECO:0000313" key="3">
    <source>
        <dbReference type="EMBL" id="KAK1423530.1"/>
    </source>
</evidence>
<dbReference type="EMBL" id="JAUHHV010000005">
    <property type="protein sequence ID" value="KAK1423530.1"/>
    <property type="molecule type" value="Genomic_DNA"/>
</dbReference>
<proteinExistence type="predicted"/>
<protein>
    <submittedName>
        <fullName evidence="3">Uncharacterized protein</fullName>
    </submittedName>
</protein>
<reference evidence="3" key="1">
    <citation type="journal article" date="2023" name="bioRxiv">
        <title>Improved chromosome-level genome assembly for marigold (Tagetes erecta).</title>
        <authorList>
            <person name="Jiang F."/>
            <person name="Yuan L."/>
            <person name="Wang S."/>
            <person name="Wang H."/>
            <person name="Xu D."/>
            <person name="Wang A."/>
            <person name="Fan W."/>
        </authorList>
    </citation>
    <scope>NUCLEOTIDE SEQUENCE</scope>
    <source>
        <strain evidence="3">WSJ</strain>
        <tissue evidence="3">Leaf</tissue>
    </source>
</reference>
<gene>
    <name evidence="3" type="ORF">QVD17_18834</name>
</gene>
<keyword evidence="2" id="KW-1133">Transmembrane helix</keyword>
<dbReference type="AlphaFoldDB" id="A0AAD8KIF1"/>
<organism evidence="3 4">
    <name type="scientific">Tagetes erecta</name>
    <name type="common">African marigold</name>
    <dbReference type="NCBI Taxonomy" id="13708"/>
    <lineage>
        <taxon>Eukaryota</taxon>
        <taxon>Viridiplantae</taxon>
        <taxon>Streptophyta</taxon>
        <taxon>Embryophyta</taxon>
        <taxon>Tracheophyta</taxon>
        <taxon>Spermatophyta</taxon>
        <taxon>Magnoliopsida</taxon>
        <taxon>eudicotyledons</taxon>
        <taxon>Gunneridae</taxon>
        <taxon>Pentapetalae</taxon>
        <taxon>asterids</taxon>
        <taxon>campanulids</taxon>
        <taxon>Asterales</taxon>
        <taxon>Asteraceae</taxon>
        <taxon>Asteroideae</taxon>
        <taxon>Heliantheae alliance</taxon>
        <taxon>Tageteae</taxon>
        <taxon>Tagetes</taxon>
    </lineage>
</organism>
<keyword evidence="4" id="KW-1185">Reference proteome</keyword>
<keyword evidence="2" id="KW-0472">Membrane</keyword>
<keyword evidence="2" id="KW-0812">Transmembrane</keyword>
<feature type="region of interest" description="Disordered" evidence="1">
    <location>
        <begin position="138"/>
        <end position="181"/>
    </location>
</feature>
<name>A0AAD8KIF1_TARER</name>
<dbReference type="Proteomes" id="UP001229421">
    <property type="component" value="Unassembled WGS sequence"/>
</dbReference>
<comment type="caution">
    <text evidence="3">The sequence shown here is derived from an EMBL/GenBank/DDBJ whole genome shotgun (WGS) entry which is preliminary data.</text>
</comment>
<evidence type="ECO:0000256" key="2">
    <source>
        <dbReference type="SAM" id="Phobius"/>
    </source>
</evidence>
<feature type="compositionally biased region" description="Acidic residues" evidence="1">
    <location>
        <begin position="149"/>
        <end position="169"/>
    </location>
</feature>